<dbReference type="EMBL" id="JBBHJY010000001">
    <property type="protein sequence ID" value="MEJ6009086.1"/>
    <property type="molecule type" value="Genomic_DNA"/>
</dbReference>
<dbReference type="Proteomes" id="UP001379235">
    <property type="component" value="Unassembled WGS sequence"/>
</dbReference>
<accession>A0ABU8S5C8</accession>
<protein>
    <submittedName>
        <fullName evidence="1">DOMON-like domain-containing protein</fullName>
    </submittedName>
</protein>
<name>A0ABU8S5C8_9SPHN</name>
<evidence type="ECO:0000313" key="1">
    <source>
        <dbReference type="EMBL" id="MEJ6009086.1"/>
    </source>
</evidence>
<dbReference type="CDD" id="cd09627">
    <property type="entry name" value="DOMON_murB_like"/>
    <property type="match status" value="1"/>
</dbReference>
<proteinExistence type="predicted"/>
<reference evidence="1 2" key="1">
    <citation type="submission" date="2024-03" db="EMBL/GenBank/DDBJ databases">
        <authorList>
            <person name="Jo J.-H."/>
        </authorList>
    </citation>
    <scope>NUCLEOTIDE SEQUENCE [LARGE SCALE GENOMIC DNA]</scope>
    <source>
        <strain evidence="1 2">AS3R-12</strain>
    </source>
</reference>
<keyword evidence="2" id="KW-1185">Reference proteome</keyword>
<gene>
    <name evidence="1" type="ORF">WG900_04035</name>
</gene>
<comment type="caution">
    <text evidence="1">The sequence shown here is derived from an EMBL/GenBank/DDBJ whole genome shotgun (WGS) entry which is preliminary data.</text>
</comment>
<sequence>MQTYRLICHPETPALKVRSVDAYVVRNRDNYLHFRWRIKGTGALIVPEFVGPGREDGLWQTTCFELFLGAPDNDSYHEFNFSPSGRWAAYDFTGYREGMAERAMVAPPQTQERRHAHILTFDMQLRASVLPPRPLRLGLTAVIEEEGGVKSYWAIAYPPGAPDFHAPTCFAATLPPPEQT</sequence>
<dbReference type="Gene3D" id="2.60.40.1190">
    <property type="match status" value="1"/>
</dbReference>
<dbReference type="RefSeq" id="WP_339964858.1">
    <property type="nucleotide sequence ID" value="NZ_JBBHJY010000001.1"/>
</dbReference>
<evidence type="ECO:0000313" key="2">
    <source>
        <dbReference type="Proteomes" id="UP001379235"/>
    </source>
</evidence>
<organism evidence="1 2">
    <name type="scientific">Novosphingobium aquae</name>
    <dbReference type="NCBI Taxonomy" id="3133435"/>
    <lineage>
        <taxon>Bacteria</taxon>
        <taxon>Pseudomonadati</taxon>
        <taxon>Pseudomonadota</taxon>
        <taxon>Alphaproteobacteria</taxon>
        <taxon>Sphingomonadales</taxon>
        <taxon>Sphingomonadaceae</taxon>
        <taxon>Novosphingobium</taxon>
    </lineage>
</organism>